<dbReference type="SUPFAM" id="SSF53474">
    <property type="entry name" value="alpha/beta-Hydrolases"/>
    <property type="match status" value="1"/>
</dbReference>
<protein>
    <submittedName>
        <fullName evidence="2">Pimeloyl-ACP methyl ester carboxylesterase</fullName>
    </submittedName>
</protein>
<reference evidence="2 3" key="1">
    <citation type="submission" date="2023-07" db="EMBL/GenBank/DDBJ databases">
        <title>Genomic Encyclopedia of Type Strains, Phase IV (KMG-IV): sequencing the most valuable type-strain genomes for metagenomic binning, comparative biology and taxonomic classification.</title>
        <authorList>
            <person name="Goeker M."/>
        </authorList>
    </citation>
    <scope>NUCLEOTIDE SEQUENCE [LARGE SCALE GENOMIC DNA]</scope>
    <source>
        <strain evidence="2 3">DSM 23948</strain>
    </source>
</reference>
<dbReference type="EMBL" id="JAUSTU010000006">
    <property type="protein sequence ID" value="MDQ0155348.1"/>
    <property type="molecule type" value="Genomic_DNA"/>
</dbReference>
<feature type="domain" description="AB hydrolase-1" evidence="1">
    <location>
        <begin position="28"/>
        <end position="260"/>
    </location>
</feature>
<accession>A0ABT9V328</accession>
<name>A0ABT9V328_9BACL</name>
<sequence length="280" mass="32511">MSVLKGKQKINGNDLYYEHYLHETSSKTILLIHGFLSSTFSFRRLIPLLCQEYNVISIDFPPFGKSGKSTRYVYSYNNIAKSILSLLEQLHIREFVVIGHSMGGQLSLNIAYLRPDLVKKVVLLCSSGYLERSKQSLIYLSYLPFFHLFIKRYLEKSGVMKNLQNVVFNQQLIDEEMFQGYMEPFLNEEIFKGLARLLRHREGDLSEEMLHKIETPCLLIWGEEDKVVPLSIGKRLQKDLKNSRLIVLSETGHLVPEERPKEVFQHIVSFLQETEVHVEA</sequence>
<evidence type="ECO:0000259" key="1">
    <source>
        <dbReference type="Pfam" id="PF00561"/>
    </source>
</evidence>
<dbReference type="PANTHER" id="PTHR46438:SF11">
    <property type="entry name" value="LIPASE-RELATED"/>
    <property type="match status" value="1"/>
</dbReference>
<dbReference type="InterPro" id="IPR000639">
    <property type="entry name" value="Epox_hydrolase-like"/>
</dbReference>
<proteinExistence type="predicted"/>
<dbReference type="Pfam" id="PF00561">
    <property type="entry name" value="Abhydrolase_1"/>
    <property type="match status" value="1"/>
</dbReference>
<dbReference type="PANTHER" id="PTHR46438">
    <property type="entry name" value="ALPHA/BETA-HYDROLASES SUPERFAMILY PROTEIN"/>
    <property type="match status" value="1"/>
</dbReference>
<dbReference type="PRINTS" id="PR00412">
    <property type="entry name" value="EPOXHYDRLASE"/>
</dbReference>
<evidence type="ECO:0000313" key="3">
    <source>
        <dbReference type="Proteomes" id="UP001231362"/>
    </source>
</evidence>
<comment type="caution">
    <text evidence="2">The sequence shown here is derived from an EMBL/GenBank/DDBJ whole genome shotgun (WGS) entry which is preliminary data.</text>
</comment>
<organism evidence="2 3">
    <name type="scientific">Anoxybacillus andreesenii</name>
    <dbReference type="NCBI Taxonomy" id="1325932"/>
    <lineage>
        <taxon>Bacteria</taxon>
        <taxon>Bacillati</taxon>
        <taxon>Bacillota</taxon>
        <taxon>Bacilli</taxon>
        <taxon>Bacillales</taxon>
        <taxon>Anoxybacillaceae</taxon>
        <taxon>Anoxybacillus</taxon>
    </lineage>
</organism>
<gene>
    <name evidence="2" type="ORF">J2S07_001653</name>
</gene>
<dbReference type="InterPro" id="IPR029058">
    <property type="entry name" value="AB_hydrolase_fold"/>
</dbReference>
<dbReference type="InterPro" id="IPR000073">
    <property type="entry name" value="AB_hydrolase_1"/>
</dbReference>
<dbReference type="Gene3D" id="3.40.50.1820">
    <property type="entry name" value="alpha/beta hydrolase"/>
    <property type="match status" value="1"/>
</dbReference>
<dbReference type="Proteomes" id="UP001231362">
    <property type="component" value="Unassembled WGS sequence"/>
</dbReference>
<keyword evidence="3" id="KW-1185">Reference proteome</keyword>
<dbReference type="PRINTS" id="PR00111">
    <property type="entry name" value="ABHYDROLASE"/>
</dbReference>
<dbReference type="RefSeq" id="WP_307149912.1">
    <property type="nucleotide sequence ID" value="NZ_JAUSTU010000006.1"/>
</dbReference>
<evidence type="ECO:0000313" key="2">
    <source>
        <dbReference type="EMBL" id="MDQ0155348.1"/>
    </source>
</evidence>